<dbReference type="Proteomes" id="UP000185680">
    <property type="component" value="Chromosome"/>
</dbReference>
<keyword evidence="4" id="KW-1185">Reference proteome</keyword>
<dbReference type="EMBL" id="LVWD01000030">
    <property type="protein sequence ID" value="OAD40391.1"/>
    <property type="molecule type" value="Genomic_DNA"/>
</dbReference>
<evidence type="ECO:0000313" key="4">
    <source>
        <dbReference type="Proteomes" id="UP000185657"/>
    </source>
</evidence>
<keyword evidence="1" id="KW-0472">Membrane</keyword>
<reference evidence="3 4" key="1">
    <citation type="submission" date="2016-02" db="EMBL/GenBank/DDBJ databases">
        <title>Draft genome sequence of Hydrogenophaga sp. LPB0072.</title>
        <authorList>
            <person name="Shin S.-K."/>
            <person name="Yi H."/>
        </authorList>
    </citation>
    <scope>NUCLEOTIDE SEQUENCE [LARGE SCALE GENOMIC DNA]</scope>
    <source>
        <strain evidence="3 4">LPB0072</strain>
    </source>
</reference>
<evidence type="ECO:0000256" key="1">
    <source>
        <dbReference type="SAM" id="Phobius"/>
    </source>
</evidence>
<name>A0A167H6M9_9BURK</name>
<dbReference type="Proteomes" id="UP000185657">
    <property type="component" value="Unassembled WGS sequence"/>
</dbReference>
<dbReference type="STRING" id="1763535.LPB072_06355"/>
<keyword evidence="1" id="KW-0812">Transmembrane</keyword>
<dbReference type="OrthoDB" id="1122739at2"/>
<feature type="transmembrane region" description="Helical" evidence="1">
    <location>
        <begin position="73"/>
        <end position="91"/>
    </location>
</feature>
<feature type="transmembrane region" description="Helical" evidence="1">
    <location>
        <begin position="45"/>
        <end position="66"/>
    </location>
</feature>
<dbReference type="EMBL" id="CP017476">
    <property type="protein sequence ID" value="AOW12523.1"/>
    <property type="molecule type" value="Genomic_DNA"/>
</dbReference>
<evidence type="ECO:0000313" key="2">
    <source>
        <dbReference type="EMBL" id="AOW12523.1"/>
    </source>
</evidence>
<evidence type="ECO:0000313" key="3">
    <source>
        <dbReference type="EMBL" id="OAD40391.1"/>
    </source>
</evidence>
<evidence type="ECO:0008006" key="6">
    <source>
        <dbReference type="Google" id="ProtNLM"/>
    </source>
</evidence>
<evidence type="ECO:0000313" key="5">
    <source>
        <dbReference type="Proteomes" id="UP000185680"/>
    </source>
</evidence>
<gene>
    <name evidence="2" type="ORF">LPB072_06355</name>
    <name evidence="3" type="ORF">LPB72_15840</name>
</gene>
<accession>A0A167H6M9</accession>
<dbReference type="KEGG" id="hyl:LPB072_06355"/>
<proteinExistence type="predicted"/>
<keyword evidence="1" id="KW-1133">Transmembrane helix</keyword>
<feature type="transmembrane region" description="Helical" evidence="1">
    <location>
        <begin position="103"/>
        <end position="122"/>
    </location>
</feature>
<dbReference type="RefSeq" id="WP_066092885.1">
    <property type="nucleotide sequence ID" value="NZ_CP017476.1"/>
</dbReference>
<dbReference type="AlphaFoldDB" id="A0A167H6M9"/>
<protein>
    <recommendedName>
        <fullName evidence="6">DUF4345 domain-containing protein</fullName>
    </recommendedName>
</protein>
<reference evidence="2 5" key="2">
    <citation type="submission" date="2016-10" db="EMBL/GenBank/DDBJ databases">
        <title>Hydorgenophaga sp. LPB0072 isolated from gastropod.</title>
        <authorList>
            <person name="Kim E."/>
            <person name="Yi H."/>
        </authorList>
    </citation>
    <scope>NUCLEOTIDE SEQUENCE [LARGE SCALE GENOMIC DNA]</scope>
    <source>
        <strain evidence="2 5">LPB0072</strain>
    </source>
</reference>
<sequence length="128" mass="13538">MASMRFYKPLAAVAVVFGALTLFSGGQALFGDAEARAAVGQAVGFVLWFNFLAGFVYLLAGLGLWLRQPWARSLAWALVIGTSLVAAAFGLHAWNGGGFEARTVGALVLRLGFWVAVVALTGRPEHRG</sequence>
<organism evidence="2 5">
    <name type="scientific">Hydrogenophaga crassostreae</name>
    <dbReference type="NCBI Taxonomy" id="1763535"/>
    <lineage>
        <taxon>Bacteria</taxon>
        <taxon>Pseudomonadati</taxon>
        <taxon>Pseudomonadota</taxon>
        <taxon>Betaproteobacteria</taxon>
        <taxon>Burkholderiales</taxon>
        <taxon>Comamonadaceae</taxon>
        <taxon>Hydrogenophaga</taxon>
    </lineage>
</organism>